<organism evidence="2">
    <name type="scientific">bioreactor metagenome</name>
    <dbReference type="NCBI Taxonomy" id="1076179"/>
    <lineage>
        <taxon>unclassified sequences</taxon>
        <taxon>metagenomes</taxon>
        <taxon>ecological metagenomes</taxon>
    </lineage>
</organism>
<evidence type="ECO:0000256" key="1">
    <source>
        <dbReference type="SAM" id="MobiDB-lite"/>
    </source>
</evidence>
<dbReference type="EMBL" id="VSSQ01137648">
    <property type="protein sequence ID" value="MPN61267.1"/>
    <property type="molecule type" value="Genomic_DNA"/>
</dbReference>
<proteinExistence type="predicted"/>
<reference evidence="2" key="1">
    <citation type="submission" date="2019-08" db="EMBL/GenBank/DDBJ databases">
        <authorList>
            <person name="Kucharzyk K."/>
            <person name="Murdoch R.W."/>
            <person name="Higgins S."/>
            <person name="Loffler F."/>
        </authorList>
    </citation>
    <scope>NUCLEOTIDE SEQUENCE</scope>
</reference>
<accession>A0A645JD53</accession>
<evidence type="ECO:0000313" key="2">
    <source>
        <dbReference type="EMBL" id="MPN61267.1"/>
    </source>
</evidence>
<protein>
    <submittedName>
        <fullName evidence="2">Uncharacterized protein</fullName>
    </submittedName>
</protein>
<comment type="caution">
    <text evidence="2">The sequence shown here is derived from an EMBL/GenBank/DDBJ whole genome shotgun (WGS) entry which is preliminary data.</text>
</comment>
<gene>
    <name evidence="2" type="ORF">SDC9_209002</name>
</gene>
<name>A0A645JD53_9ZZZZ</name>
<feature type="region of interest" description="Disordered" evidence="1">
    <location>
        <begin position="109"/>
        <end position="134"/>
    </location>
</feature>
<dbReference type="AlphaFoldDB" id="A0A645JD53"/>
<sequence>MAVLMLGQGAVVMRPHDQQGRSIVLRAKAGDQVFVLPAIHLEALPLRRHTRLRQLGRNIVRGLLQNLRLVKAAAQKILAQHPHMRLQAFRRNLQPRRQADGCSLRHGLGQHAAADTADGHQRGKQGRRASHPFAGCAVRVGR</sequence>